<dbReference type="Pfam" id="PF00294">
    <property type="entry name" value="PfkB"/>
    <property type="match status" value="1"/>
</dbReference>
<dbReference type="InterPro" id="IPR029056">
    <property type="entry name" value="Ribokinase-like"/>
</dbReference>
<name>A0A383A1K0_9ZZZZ</name>
<evidence type="ECO:0000313" key="2">
    <source>
        <dbReference type="EMBL" id="SVE01551.1"/>
    </source>
</evidence>
<dbReference type="SUPFAM" id="SSF53613">
    <property type="entry name" value="Ribokinase-like"/>
    <property type="match status" value="1"/>
</dbReference>
<proteinExistence type="predicted"/>
<accession>A0A383A1K0</accession>
<organism evidence="2">
    <name type="scientific">marine metagenome</name>
    <dbReference type="NCBI Taxonomy" id="408172"/>
    <lineage>
        <taxon>unclassified sequences</taxon>
        <taxon>metagenomes</taxon>
        <taxon>ecological metagenomes</taxon>
    </lineage>
</organism>
<feature type="domain" description="Carbohydrate kinase PfkB" evidence="1">
    <location>
        <begin position="1"/>
        <end position="73"/>
    </location>
</feature>
<dbReference type="InterPro" id="IPR011611">
    <property type="entry name" value="PfkB_dom"/>
</dbReference>
<feature type="non-terminal residue" evidence="2">
    <location>
        <position position="73"/>
    </location>
</feature>
<gene>
    <name evidence="2" type="ORF">METZ01_LOCUS454405</name>
</gene>
<dbReference type="AlphaFoldDB" id="A0A383A1K0"/>
<sequence>MPEMVSIGECMIELFSEDPLETASTFTRSFAGDSFNILVAANRLGTSTGYITKLGDDPFKSYLENSFLAEGVD</sequence>
<dbReference type="EMBL" id="UINC01188363">
    <property type="protein sequence ID" value="SVE01551.1"/>
    <property type="molecule type" value="Genomic_DNA"/>
</dbReference>
<dbReference type="Gene3D" id="3.40.1190.20">
    <property type="match status" value="1"/>
</dbReference>
<reference evidence="2" key="1">
    <citation type="submission" date="2018-05" db="EMBL/GenBank/DDBJ databases">
        <authorList>
            <person name="Lanie J.A."/>
            <person name="Ng W.-L."/>
            <person name="Kazmierczak K.M."/>
            <person name="Andrzejewski T.M."/>
            <person name="Davidsen T.M."/>
            <person name="Wayne K.J."/>
            <person name="Tettelin H."/>
            <person name="Glass J.I."/>
            <person name="Rusch D."/>
            <person name="Podicherti R."/>
            <person name="Tsui H.-C.T."/>
            <person name="Winkler M.E."/>
        </authorList>
    </citation>
    <scope>NUCLEOTIDE SEQUENCE</scope>
</reference>
<evidence type="ECO:0000259" key="1">
    <source>
        <dbReference type="Pfam" id="PF00294"/>
    </source>
</evidence>
<protein>
    <recommendedName>
        <fullName evidence="1">Carbohydrate kinase PfkB domain-containing protein</fullName>
    </recommendedName>
</protein>